<reference evidence="1 2" key="1">
    <citation type="journal article" date="2016" name="Mol. Biol. Evol.">
        <title>Genome-Wide Survey of Gut Fungi (Harpellales) Reveals the First Horizontally Transferred Ubiquitin Gene from a Mosquito Host.</title>
        <authorList>
            <person name="Wang Y."/>
            <person name="White M.M."/>
            <person name="Kvist S."/>
            <person name="Moncalvo J.M."/>
        </authorList>
    </citation>
    <scope>NUCLEOTIDE SEQUENCE [LARGE SCALE GENOMIC DNA]</scope>
    <source>
        <strain evidence="1 2">ALG-7-W6</strain>
    </source>
</reference>
<name>A0A1R0GX32_9FUNG</name>
<dbReference type="EMBL" id="LSSL01002440">
    <property type="protein sequence ID" value="OLY81449.1"/>
    <property type="molecule type" value="Genomic_DNA"/>
</dbReference>
<proteinExistence type="predicted"/>
<dbReference type="Proteomes" id="UP000187455">
    <property type="component" value="Unassembled WGS sequence"/>
</dbReference>
<gene>
    <name evidence="1" type="ORF">AYI68_g4445</name>
</gene>
<evidence type="ECO:0000313" key="1">
    <source>
        <dbReference type="EMBL" id="OLY81449.1"/>
    </source>
</evidence>
<organism evidence="1 2">
    <name type="scientific">Smittium mucronatum</name>
    <dbReference type="NCBI Taxonomy" id="133383"/>
    <lineage>
        <taxon>Eukaryota</taxon>
        <taxon>Fungi</taxon>
        <taxon>Fungi incertae sedis</taxon>
        <taxon>Zoopagomycota</taxon>
        <taxon>Kickxellomycotina</taxon>
        <taxon>Harpellomycetes</taxon>
        <taxon>Harpellales</taxon>
        <taxon>Legeriomycetaceae</taxon>
        <taxon>Smittium</taxon>
    </lineage>
</organism>
<keyword evidence="2" id="KW-1185">Reference proteome</keyword>
<accession>A0A1R0GX32</accession>
<evidence type="ECO:0000313" key="2">
    <source>
        <dbReference type="Proteomes" id="UP000187455"/>
    </source>
</evidence>
<sequence>MVKSTNEKTPLPSIASSGYMTEVACSQELRSFSTNYCSLKLLSPYSEPTPNRINKIGLLHKRGIDQHGFPTNSC</sequence>
<protein>
    <submittedName>
        <fullName evidence="1">Uncharacterized protein</fullName>
    </submittedName>
</protein>
<comment type="caution">
    <text evidence="1">The sequence shown here is derived from an EMBL/GenBank/DDBJ whole genome shotgun (WGS) entry which is preliminary data.</text>
</comment>
<dbReference type="AlphaFoldDB" id="A0A1R0GX32"/>